<gene>
    <name evidence="1" type="ORF">KXJ69_08405</name>
</gene>
<keyword evidence="2" id="KW-1185">Reference proteome</keyword>
<dbReference type="GO" id="GO:0016787">
    <property type="term" value="F:hydrolase activity"/>
    <property type="evidence" value="ECO:0007669"/>
    <property type="project" value="UniProtKB-KW"/>
</dbReference>
<dbReference type="RefSeq" id="WP_219052587.1">
    <property type="nucleotide sequence ID" value="NZ_JAHWDP010000003.1"/>
</dbReference>
<proteinExistence type="predicted"/>
<sequence length="219" mass="25012">MTKIHLYFVPGLAASKEIFKNIVLPIDQYEVHIIEWLIPEKKESLTSYAQRMAAFVTEENAVLVGVSFGGVVVQEMSKFLELQKLIIISSVKSKQELPKRFTVAKVTMAYKLLPTSIVSSVGDLTKFAIGPRSKKRLRLYNEYLSIKDKDYLDWAIEKMVNWNRNEVDTEVYHIHGDFDAVFPIKNIKNANILEGGTHIMILNKGSKVSKMLQNIIENH</sequence>
<name>A0A9X1FP64_9FLAO</name>
<accession>A0A9X1FP64</accession>
<organism evidence="1 2">
    <name type="scientific">Halomarinibacterium sedimenti</name>
    <dbReference type="NCBI Taxonomy" id="2857106"/>
    <lineage>
        <taxon>Bacteria</taxon>
        <taxon>Pseudomonadati</taxon>
        <taxon>Bacteroidota</taxon>
        <taxon>Flavobacteriia</taxon>
        <taxon>Flavobacteriales</taxon>
        <taxon>Flavobacteriaceae</taxon>
        <taxon>Halomarinibacterium</taxon>
    </lineage>
</organism>
<keyword evidence="1" id="KW-0378">Hydrolase</keyword>
<dbReference type="AlphaFoldDB" id="A0A9X1FP64"/>
<dbReference type="Proteomes" id="UP001138686">
    <property type="component" value="Unassembled WGS sequence"/>
</dbReference>
<reference evidence="1" key="1">
    <citation type="submission" date="2021-07" db="EMBL/GenBank/DDBJ databases">
        <title>Aureisphaera sp. CAU 1614 isolated from sea sediment.</title>
        <authorList>
            <person name="Kim W."/>
        </authorList>
    </citation>
    <scope>NUCLEOTIDE SEQUENCE</scope>
    <source>
        <strain evidence="1">CAU 1614</strain>
    </source>
</reference>
<dbReference type="EMBL" id="JAHWDP010000003">
    <property type="protein sequence ID" value="MBW2938126.1"/>
    <property type="molecule type" value="Genomic_DNA"/>
</dbReference>
<evidence type="ECO:0000313" key="2">
    <source>
        <dbReference type="Proteomes" id="UP001138686"/>
    </source>
</evidence>
<comment type="caution">
    <text evidence="1">The sequence shown here is derived from an EMBL/GenBank/DDBJ whole genome shotgun (WGS) entry which is preliminary data.</text>
</comment>
<protein>
    <submittedName>
        <fullName evidence="1">Alpha/beta hydrolase</fullName>
    </submittedName>
</protein>
<evidence type="ECO:0000313" key="1">
    <source>
        <dbReference type="EMBL" id="MBW2938126.1"/>
    </source>
</evidence>